<dbReference type="Pfam" id="PF00436">
    <property type="entry name" value="SSB"/>
    <property type="match status" value="1"/>
</dbReference>
<evidence type="ECO:0000313" key="5">
    <source>
        <dbReference type="Proteomes" id="UP000075229"/>
    </source>
</evidence>
<evidence type="ECO:0000256" key="2">
    <source>
        <dbReference type="HAMAP-Rule" id="MF_00984"/>
    </source>
</evidence>
<dbReference type="PANTHER" id="PTHR10302">
    <property type="entry name" value="SINGLE-STRANDED DNA-BINDING PROTEIN"/>
    <property type="match status" value="1"/>
</dbReference>
<dbReference type="InterPro" id="IPR012340">
    <property type="entry name" value="NA-bd_OB-fold"/>
</dbReference>
<protein>
    <recommendedName>
        <fullName evidence="2 3">Single-stranded DNA-binding protein</fullName>
        <shortName evidence="2">SSB</shortName>
    </recommendedName>
</protein>
<organism evidence="4">
    <name type="scientific">Borrelia hermsii</name>
    <dbReference type="NCBI Taxonomy" id="140"/>
    <lineage>
        <taxon>Bacteria</taxon>
        <taxon>Pseudomonadati</taxon>
        <taxon>Spirochaetota</taxon>
        <taxon>Spirochaetia</taxon>
        <taxon>Spirochaetales</taxon>
        <taxon>Borreliaceae</taxon>
        <taxon>Borrelia</taxon>
    </lineage>
</organism>
<dbReference type="InterPro" id="IPR000424">
    <property type="entry name" value="Primosome_PriB/ssb"/>
</dbReference>
<keyword evidence="1 2" id="KW-0238">DNA-binding</keyword>
<comment type="caution">
    <text evidence="2">Lacks conserved residue(s) required for the propagation of feature annotation.</text>
</comment>
<comment type="subunit">
    <text evidence="2">Homotetramer.</text>
</comment>
<evidence type="ECO:0000256" key="1">
    <source>
        <dbReference type="ARBA" id="ARBA00023125"/>
    </source>
</evidence>
<dbReference type="PIRSF" id="PIRSF002070">
    <property type="entry name" value="SSB"/>
    <property type="match status" value="1"/>
</dbReference>
<dbReference type="InterPro" id="IPR011344">
    <property type="entry name" value="ssDNA-bd"/>
</dbReference>
<evidence type="ECO:0000256" key="3">
    <source>
        <dbReference type="PIRNR" id="PIRNR002070"/>
    </source>
</evidence>
<dbReference type="EMBL" id="CP014822">
    <property type="protein sequence ID" value="AMR76228.1"/>
    <property type="molecule type" value="Genomic_DNA"/>
</dbReference>
<dbReference type="GO" id="GO:0006260">
    <property type="term" value="P:DNA replication"/>
    <property type="evidence" value="ECO:0007669"/>
    <property type="project" value="InterPro"/>
</dbReference>
<accession>A0AAN1CFQ2</accession>
<dbReference type="CDD" id="cd04496">
    <property type="entry name" value="SSB_OBF"/>
    <property type="match status" value="1"/>
</dbReference>
<dbReference type="HAMAP" id="MF_00984">
    <property type="entry name" value="SSB"/>
    <property type="match status" value="1"/>
</dbReference>
<dbReference type="PANTHER" id="PTHR10302:SF0">
    <property type="entry name" value="SINGLE-STRANDED DNA-BINDING PROTEIN, MITOCHONDRIAL"/>
    <property type="match status" value="1"/>
</dbReference>
<keyword evidence="4" id="KW-0614">Plasmid</keyword>
<dbReference type="SUPFAM" id="SSF50249">
    <property type="entry name" value="Nucleic acid-binding proteins"/>
    <property type="match status" value="1"/>
</dbReference>
<dbReference type="GO" id="GO:0003697">
    <property type="term" value="F:single-stranded DNA binding"/>
    <property type="evidence" value="ECO:0007669"/>
    <property type="project" value="UniProtKB-UniRule"/>
</dbReference>
<proteinExistence type="inferred from homology"/>
<dbReference type="GO" id="GO:0009295">
    <property type="term" value="C:nucleoid"/>
    <property type="evidence" value="ECO:0007669"/>
    <property type="project" value="TreeGrafter"/>
</dbReference>
<reference evidence="4" key="1">
    <citation type="submission" date="2016-03" db="EMBL/GenBank/DDBJ databases">
        <title>Borrelia hermsii Genome sequencing and assembly.</title>
        <authorList>
            <person name="Bontemps-Gallo S."/>
            <person name="Stewart S."/>
        </authorList>
    </citation>
    <scope>NUCLEOTIDE SEQUENCE [LARGE SCALE GENOMIC DNA]</scope>
    <source>
        <strain evidence="4">DAH-2E7</strain>
        <plasmid evidence="4">unnamed</plasmid>
        <plasmid>unnamed 7</plasmid>
    </source>
</reference>
<sequence>MSDINSVVLSGRLTRDSEITYVNNSIPILKFGLANNRRIKRNNEWIDYAQFFDCVLFGSRAERLIAFLLKGKQVVVNGSLRYESWDDKRTGDKRSKSSILVDEIQILSPLPALRATNKVDSDEGFHEDIPF</sequence>
<dbReference type="PROSITE" id="PS50935">
    <property type="entry name" value="SSB"/>
    <property type="match status" value="1"/>
</dbReference>
<evidence type="ECO:0000313" key="4">
    <source>
        <dbReference type="EMBL" id="AMR76228.1"/>
    </source>
</evidence>
<gene>
    <name evidence="4" type="ORF">A0V01_06485</name>
</gene>
<dbReference type="Gene3D" id="2.40.50.140">
    <property type="entry name" value="Nucleic acid-binding proteins"/>
    <property type="match status" value="1"/>
</dbReference>
<dbReference type="NCBIfam" id="TIGR00621">
    <property type="entry name" value="ssb"/>
    <property type="match status" value="1"/>
</dbReference>
<dbReference type="RefSeq" id="WP_062706345.1">
    <property type="nucleotide sequence ID" value="NZ_CP014822.1"/>
</dbReference>
<name>A0AAN1CFQ2_BORHE</name>
<dbReference type="AlphaFoldDB" id="A0AAN1CFQ2"/>
<geneLocation type="plasmid" evidence="5">
    <name>unnamed 7</name>
</geneLocation>